<sequence>MKRITVYVGPRCPHCEAAKAYLDKKGLRYRVVDTATPKGKKLLAATGSRGVPVICIGDTTLRGFSPKAVEKALKGE</sequence>
<dbReference type="EMBL" id="MUEK01000019">
    <property type="protein sequence ID" value="OOE38375.1"/>
    <property type="molecule type" value="Genomic_DNA"/>
</dbReference>
<gene>
    <name evidence="2" type="ORF">BZG00_14420</name>
    <name evidence="3" type="ORF">BZG09_02890</name>
    <name evidence="4" type="ORF">N8M53_00165</name>
</gene>
<dbReference type="AlphaFoldDB" id="A0A1V3GLQ4"/>
<reference evidence="5 6" key="1">
    <citation type="journal article" date="2017" name="Genome Announc.">
        <title>Draft Genome Sequences of Salinivibrio proteolyticus, Salinivibrio sharmensis, Salinivibrio siamensis, Salinivibrio costicola subsp. alcaliphilus, Salinivibrio costicola subsp. vallismortis, and 29 New Isolates Belonging to the Genus Salinivibrio.</title>
        <authorList>
            <person name="Lopez-Hermoso C."/>
            <person name="de la Haba R.R."/>
            <person name="Sanchez-Porro C."/>
            <person name="Bayliss S.C."/>
            <person name="Feil E.J."/>
            <person name="Ventosa A."/>
        </authorList>
    </citation>
    <scope>NUCLEOTIDE SEQUENCE [LARGE SCALE GENOMIC DNA]</scope>
    <source>
        <strain evidence="2 6">AL184</strain>
        <strain evidence="3 5">IC202</strain>
    </source>
</reference>
<dbReference type="Proteomes" id="UP000188726">
    <property type="component" value="Unassembled WGS sequence"/>
</dbReference>
<accession>A0A1V3GLQ4</accession>
<evidence type="ECO:0000313" key="4">
    <source>
        <dbReference type="EMBL" id="WBA08681.1"/>
    </source>
</evidence>
<dbReference type="PANTHER" id="PTHR34386:SF1">
    <property type="entry name" value="GLUTAREDOXIN-LIKE PROTEIN NRDH"/>
    <property type="match status" value="1"/>
</dbReference>
<dbReference type="Proteomes" id="UP001164748">
    <property type="component" value="Chromosome"/>
</dbReference>
<dbReference type="InterPro" id="IPR011767">
    <property type="entry name" value="GLR_AS"/>
</dbReference>
<feature type="domain" description="Glutaredoxin" evidence="1">
    <location>
        <begin position="4"/>
        <end position="58"/>
    </location>
</feature>
<keyword evidence="6" id="KW-1185">Reference proteome</keyword>
<dbReference type="PANTHER" id="PTHR34386">
    <property type="entry name" value="GLUTAREDOXIN"/>
    <property type="match status" value="1"/>
</dbReference>
<dbReference type="PROSITE" id="PS00195">
    <property type="entry name" value="GLUTAREDOXIN_1"/>
    <property type="match status" value="1"/>
</dbReference>
<dbReference type="SUPFAM" id="SSF52833">
    <property type="entry name" value="Thioredoxin-like"/>
    <property type="match status" value="1"/>
</dbReference>
<dbReference type="OrthoDB" id="9795531at2"/>
<dbReference type="Gene3D" id="3.40.30.10">
    <property type="entry name" value="Glutaredoxin"/>
    <property type="match status" value="1"/>
</dbReference>
<reference evidence="4" key="2">
    <citation type="submission" date="2022-09" db="EMBL/GenBank/DDBJ databases">
        <authorList>
            <person name="Li Z.-J."/>
        </authorList>
    </citation>
    <scope>NUCLEOTIDE SEQUENCE</scope>
    <source>
        <strain evidence="4">TGB11</strain>
    </source>
</reference>
<proteinExistence type="predicted"/>
<dbReference type="InterPro" id="IPR051548">
    <property type="entry name" value="Grx-like_ET"/>
</dbReference>
<dbReference type="PROSITE" id="PS51354">
    <property type="entry name" value="GLUTAREDOXIN_2"/>
    <property type="match status" value="1"/>
</dbReference>
<dbReference type="Pfam" id="PF00462">
    <property type="entry name" value="Glutaredoxin"/>
    <property type="match status" value="1"/>
</dbReference>
<protein>
    <submittedName>
        <fullName evidence="4">Glutaredoxin family protein</fullName>
    </submittedName>
    <submittedName>
        <fullName evidence="3">NrdH-redoxin</fullName>
    </submittedName>
</protein>
<evidence type="ECO:0000259" key="1">
    <source>
        <dbReference type="Pfam" id="PF00462"/>
    </source>
</evidence>
<dbReference type="InterPro" id="IPR002109">
    <property type="entry name" value="Glutaredoxin"/>
</dbReference>
<dbReference type="GO" id="GO:0045454">
    <property type="term" value="P:cell redox homeostasis"/>
    <property type="evidence" value="ECO:0007669"/>
    <property type="project" value="TreeGrafter"/>
</dbReference>
<dbReference type="InterPro" id="IPR036249">
    <property type="entry name" value="Thioredoxin-like_sf"/>
</dbReference>
<dbReference type="RefSeq" id="WP_069361819.1">
    <property type="nucleotide sequence ID" value="NZ_CP040021.1"/>
</dbReference>
<evidence type="ECO:0000313" key="3">
    <source>
        <dbReference type="EMBL" id="OOE45995.1"/>
    </source>
</evidence>
<dbReference type="EMBL" id="MUEO01000004">
    <property type="protein sequence ID" value="OOE45995.1"/>
    <property type="molecule type" value="Genomic_DNA"/>
</dbReference>
<dbReference type="EMBL" id="CP114588">
    <property type="protein sequence ID" value="WBA08681.1"/>
    <property type="molecule type" value="Genomic_DNA"/>
</dbReference>
<evidence type="ECO:0000313" key="6">
    <source>
        <dbReference type="Proteomes" id="UP000189021"/>
    </source>
</evidence>
<dbReference type="GO" id="GO:0009055">
    <property type="term" value="F:electron transfer activity"/>
    <property type="evidence" value="ECO:0007669"/>
    <property type="project" value="TreeGrafter"/>
</dbReference>
<dbReference type="CDD" id="cd02976">
    <property type="entry name" value="NrdH"/>
    <property type="match status" value="1"/>
</dbReference>
<organism evidence="3 5">
    <name type="scientific">Salinivibrio kushneri</name>
    <dbReference type="NCBI Taxonomy" id="1908198"/>
    <lineage>
        <taxon>Bacteria</taxon>
        <taxon>Pseudomonadati</taxon>
        <taxon>Pseudomonadota</taxon>
        <taxon>Gammaproteobacteria</taxon>
        <taxon>Vibrionales</taxon>
        <taxon>Vibrionaceae</taxon>
        <taxon>Salinivibrio</taxon>
    </lineage>
</organism>
<name>A0A1V3GLQ4_9GAMM</name>
<dbReference type="Proteomes" id="UP000189021">
    <property type="component" value="Unassembled WGS sequence"/>
</dbReference>
<evidence type="ECO:0000313" key="5">
    <source>
        <dbReference type="Proteomes" id="UP000188726"/>
    </source>
</evidence>
<evidence type="ECO:0000313" key="2">
    <source>
        <dbReference type="EMBL" id="OOE38375.1"/>
    </source>
</evidence>